<reference evidence="2 3" key="1">
    <citation type="journal article" date="2018" name="PLoS Genet.">
        <title>Population sequencing reveals clonal diversity and ancestral inbreeding in the grapevine cultivar Chardonnay.</title>
        <authorList>
            <person name="Roach M.J."/>
            <person name="Johnson D.L."/>
            <person name="Bohlmann J."/>
            <person name="van Vuuren H.J."/>
            <person name="Jones S.J."/>
            <person name="Pretorius I.S."/>
            <person name="Schmidt S.A."/>
            <person name="Borneman A.R."/>
        </authorList>
    </citation>
    <scope>NUCLEOTIDE SEQUENCE [LARGE SCALE GENOMIC DNA]</scope>
    <source>
        <strain evidence="3">cv. Chardonnay</strain>
        <tissue evidence="2">Leaf</tissue>
    </source>
</reference>
<sequence>MGELSKLSKFSNLRILSVTWGERGAQDPKEQSGKQATSPFPPNLEKLDLWCIPETDPAWLDPGEHQSLRKLYIRGGKLVSFKENPTGKKWEVQILRLKYLPAFDENKPWRRNFPYLSYLEIVKKAEDEHRASSSRSPEQLTDHH</sequence>
<gene>
    <name evidence="2" type="ORF">CK203_083141</name>
</gene>
<dbReference type="AlphaFoldDB" id="A0A438DWL7"/>
<proteinExistence type="predicted"/>
<evidence type="ECO:0000256" key="1">
    <source>
        <dbReference type="SAM" id="MobiDB-lite"/>
    </source>
</evidence>
<evidence type="ECO:0000313" key="2">
    <source>
        <dbReference type="EMBL" id="RVW39869.1"/>
    </source>
</evidence>
<organism evidence="2 3">
    <name type="scientific">Vitis vinifera</name>
    <name type="common">Grape</name>
    <dbReference type="NCBI Taxonomy" id="29760"/>
    <lineage>
        <taxon>Eukaryota</taxon>
        <taxon>Viridiplantae</taxon>
        <taxon>Streptophyta</taxon>
        <taxon>Embryophyta</taxon>
        <taxon>Tracheophyta</taxon>
        <taxon>Spermatophyta</taxon>
        <taxon>Magnoliopsida</taxon>
        <taxon>eudicotyledons</taxon>
        <taxon>Gunneridae</taxon>
        <taxon>Pentapetalae</taxon>
        <taxon>rosids</taxon>
        <taxon>Vitales</taxon>
        <taxon>Vitaceae</taxon>
        <taxon>Viteae</taxon>
        <taxon>Vitis</taxon>
    </lineage>
</organism>
<comment type="caution">
    <text evidence="2">The sequence shown here is derived from an EMBL/GenBank/DDBJ whole genome shotgun (WGS) entry which is preliminary data.</text>
</comment>
<protein>
    <submittedName>
        <fullName evidence="2">Uncharacterized protein</fullName>
    </submittedName>
</protein>
<feature type="region of interest" description="Disordered" evidence="1">
    <location>
        <begin position="22"/>
        <end position="43"/>
    </location>
</feature>
<name>A0A438DWL7_VITVI</name>
<evidence type="ECO:0000313" key="3">
    <source>
        <dbReference type="Proteomes" id="UP000288805"/>
    </source>
</evidence>
<accession>A0A438DWL7</accession>
<dbReference type="Proteomes" id="UP000288805">
    <property type="component" value="Unassembled WGS sequence"/>
</dbReference>
<dbReference type="EMBL" id="QGNW01001469">
    <property type="protein sequence ID" value="RVW39869.1"/>
    <property type="molecule type" value="Genomic_DNA"/>
</dbReference>